<dbReference type="PANTHER" id="PTHR11851">
    <property type="entry name" value="METALLOPROTEASE"/>
    <property type="match status" value="1"/>
</dbReference>
<evidence type="ECO:0000313" key="4">
    <source>
        <dbReference type="EMBL" id="ACT48654.1"/>
    </source>
</evidence>
<dbReference type="HOGENOM" id="CLU_009902_6_0_4"/>
<accession>C6WXK5</accession>
<dbReference type="PANTHER" id="PTHR11851:SF224">
    <property type="entry name" value="PROCESSING PROTEASE"/>
    <property type="match status" value="1"/>
</dbReference>
<protein>
    <submittedName>
        <fullName evidence="4">Peptidase M16 domain protein</fullName>
    </submittedName>
</protein>
<gene>
    <name evidence="4" type="ordered locus">Mmol_1750</name>
</gene>
<evidence type="ECO:0000256" key="1">
    <source>
        <dbReference type="SAM" id="SignalP"/>
    </source>
</evidence>
<feature type="domain" description="Peptidase M16 N-terminal" evidence="2">
    <location>
        <begin position="57"/>
        <end position="186"/>
    </location>
</feature>
<dbReference type="InterPro" id="IPR011249">
    <property type="entry name" value="Metalloenz_LuxS/M16"/>
</dbReference>
<dbReference type="Proteomes" id="UP000002742">
    <property type="component" value="Chromosome"/>
</dbReference>
<dbReference type="Pfam" id="PF05193">
    <property type="entry name" value="Peptidase_M16_C"/>
    <property type="match status" value="1"/>
</dbReference>
<evidence type="ECO:0000313" key="5">
    <source>
        <dbReference type="Proteomes" id="UP000002742"/>
    </source>
</evidence>
<dbReference type="SUPFAM" id="SSF63411">
    <property type="entry name" value="LuxS/MPP-like metallohydrolase"/>
    <property type="match status" value="2"/>
</dbReference>
<name>C6WXK5_METML</name>
<keyword evidence="1" id="KW-0732">Signal</keyword>
<organism evidence="4 5">
    <name type="scientific">Methylotenera mobilis (strain JLW8 / ATCC BAA-1282 / DSM 17540)</name>
    <dbReference type="NCBI Taxonomy" id="583345"/>
    <lineage>
        <taxon>Bacteria</taxon>
        <taxon>Pseudomonadati</taxon>
        <taxon>Pseudomonadota</taxon>
        <taxon>Betaproteobacteria</taxon>
        <taxon>Nitrosomonadales</taxon>
        <taxon>Methylophilaceae</taxon>
        <taxon>Methylotenera</taxon>
    </lineage>
</organism>
<dbReference type="KEGG" id="mmb:Mmol_1750"/>
<keyword evidence="5" id="KW-1185">Reference proteome</keyword>
<dbReference type="InterPro" id="IPR011765">
    <property type="entry name" value="Pept_M16_N"/>
</dbReference>
<dbReference type="EMBL" id="CP001672">
    <property type="protein sequence ID" value="ACT48654.1"/>
    <property type="molecule type" value="Genomic_DNA"/>
</dbReference>
<evidence type="ECO:0000259" key="3">
    <source>
        <dbReference type="Pfam" id="PF05193"/>
    </source>
</evidence>
<dbReference type="RefSeq" id="WP_015832689.1">
    <property type="nucleotide sequence ID" value="NC_012968.1"/>
</dbReference>
<dbReference type="Gene3D" id="3.30.830.10">
    <property type="entry name" value="Metalloenzyme, LuxS/M16 peptidase-like"/>
    <property type="match status" value="2"/>
</dbReference>
<reference evidence="4 5" key="2">
    <citation type="journal article" date="2011" name="J. Bacteriol.">
        <title>Genomes of three methylotrophs from a single niche uncover genetic and metabolic divergence of Methylophilaceae.</title>
        <authorList>
            <person name="Lapidus A."/>
            <person name="Clum A."/>
            <person name="Labutti K."/>
            <person name="Kaluzhnaya M.G."/>
            <person name="Lim S."/>
            <person name="Beck D.A."/>
            <person name="Glavina Del Rio T."/>
            <person name="Nolan M."/>
            <person name="Mavromatis K."/>
            <person name="Huntemann M."/>
            <person name="Lucas S."/>
            <person name="Lidstrom M.E."/>
            <person name="Ivanova N."/>
            <person name="Chistoserdova L."/>
        </authorList>
    </citation>
    <scope>NUCLEOTIDE SEQUENCE [LARGE SCALE GENOMIC DNA]</scope>
    <source>
        <strain evidence="5">JLW8 / ATCC BAA-1282 / DSM 17540</strain>
    </source>
</reference>
<dbReference type="eggNOG" id="COG0612">
    <property type="taxonomic scope" value="Bacteria"/>
</dbReference>
<feature type="chain" id="PRO_5002973327" evidence="1">
    <location>
        <begin position="31"/>
        <end position="446"/>
    </location>
</feature>
<dbReference type="AlphaFoldDB" id="C6WXK5"/>
<proteinExistence type="predicted"/>
<evidence type="ECO:0000259" key="2">
    <source>
        <dbReference type="Pfam" id="PF00675"/>
    </source>
</evidence>
<dbReference type="GO" id="GO:0046872">
    <property type="term" value="F:metal ion binding"/>
    <property type="evidence" value="ECO:0007669"/>
    <property type="project" value="InterPro"/>
</dbReference>
<feature type="domain" description="Peptidase M16 C-terminal" evidence="3">
    <location>
        <begin position="200"/>
        <end position="375"/>
    </location>
</feature>
<feature type="signal peptide" evidence="1">
    <location>
        <begin position="1"/>
        <end position="30"/>
    </location>
</feature>
<dbReference type="InterPro" id="IPR007863">
    <property type="entry name" value="Peptidase_M16_C"/>
</dbReference>
<dbReference type="Pfam" id="PF00675">
    <property type="entry name" value="Peptidase_M16"/>
    <property type="match status" value="1"/>
</dbReference>
<reference evidence="5" key="1">
    <citation type="submission" date="2009-07" db="EMBL/GenBank/DDBJ databases">
        <title>Complete sequence of Methylotenera mobilis JLW8.</title>
        <authorList>
            <consortium name="US DOE Joint Genome Institute"/>
            <person name="Lucas S."/>
            <person name="Copeland A."/>
            <person name="Lapidus A."/>
            <person name="Glavina del Rio T."/>
            <person name="Tice H."/>
            <person name="Bruce D."/>
            <person name="Goodwin L."/>
            <person name="Pitluck S."/>
            <person name="LaButti K.M."/>
            <person name="Clum A."/>
            <person name="Larimer F."/>
            <person name="Land M."/>
            <person name="Hauser L."/>
            <person name="Kyrpides N."/>
            <person name="Mikhailova N."/>
            <person name="Kayluzhnaya M."/>
            <person name="Chistoserdova L."/>
        </authorList>
    </citation>
    <scope>NUCLEOTIDE SEQUENCE [LARGE SCALE GENOMIC DNA]</scope>
    <source>
        <strain evidence="5">JLW8 / ATCC BAA-1282 / DSM 17540</strain>
    </source>
</reference>
<sequence length="446" mass="48299">MSLQFIKRIVTTGFLMASTGMMFTATSAQAAVNIQQWQTSAGSAVYFVENHDLPILDLSVNFAAGSARDTAEKSGVASITRYLMTLGAAGMTDEVIAKKFADVGAVLGGSFDADRAALSLRTLSSEREQAQALNVFTQIMQKPDFPDAVLAREKARIISGLQESATQPESISSKAFMSALYGTHPYSLDDSGEIDTVAAIKRDDLNAFYQQYYGAKGAVIAIIGDVTREQAQKIAESISVGLPASSAPAPIAPVMAPSQPKEQRIAHPASQSHILLGYTGIKRNDPDLFPLYVGNYILGGGGFVSRLTEEVREKRGLVYSVYSYFMPMTEAGPFQIGLQTKKDQAEAALALVRETLDKFLKNGVTEAELKAAKANIIGGFPMRIDSNKKILDYLSVIGFYKLPLNYLDGYNKRVENVTAAQIKDAFNRRLNTQNFVTVIVGDPNAQ</sequence>
<dbReference type="InterPro" id="IPR050361">
    <property type="entry name" value="MPP/UQCRC_Complex"/>
</dbReference>
<dbReference type="STRING" id="583345.Mmol_1750"/>